<keyword evidence="1 3" id="KW-0315">Glutamine amidotransferase</keyword>
<dbReference type="AlphaFoldDB" id="D4F2L0"/>
<dbReference type="SUPFAM" id="SSF56235">
    <property type="entry name" value="N-terminal nucleophile aminohydrolases (Ntn hydrolases)"/>
    <property type="match status" value="1"/>
</dbReference>
<evidence type="ECO:0000259" key="2">
    <source>
        <dbReference type="PROSITE" id="PS51278"/>
    </source>
</evidence>
<protein>
    <submittedName>
        <fullName evidence="3">Class II glutamine amidotransferase</fullName>
    </submittedName>
</protein>
<sequence length="272" mass="30443">MALGRASCSPQDERGAGMCELLGMSANVPTDICFSFTALALRGGRTGPHKDGWGITFYEGKGCRTFKDPLPSHSSPIARLVREYPIKSCAVVSHVRQANRGSVALENTHPFTRELWGRNWTFAHNGQLDDYLTLATGNYQPIGETDSEYAFCWLLQQMHTRYPHPPHDEQALFRFIAACADTLRQRGVFNMLLSDGRYVMAYCSTQLHWITRRAPFGQATLVDEDVMIDFQAETTPDDVVSVIATQPLTCDESWQRIAPGEFALFCLGERQA</sequence>
<dbReference type="PANTHER" id="PTHR42824:SF1">
    <property type="entry name" value="GLUTAMINE AMIDOTRANSFERASE YAFJ-RELATED"/>
    <property type="match status" value="1"/>
</dbReference>
<keyword evidence="3" id="KW-0808">Transferase</keyword>
<gene>
    <name evidence="3" type="ORF">EDWATA_00960</name>
</gene>
<dbReference type="PROSITE" id="PS51278">
    <property type="entry name" value="GATASE_TYPE_2"/>
    <property type="match status" value="1"/>
</dbReference>
<dbReference type="CDD" id="cd01908">
    <property type="entry name" value="YafJ"/>
    <property type="match status" value="1"/>
</dbReference>
<dbReference type="PANTHER" id="PTHR42824">
    <property type="entry name" value="GLUTAMINE AMIDOTRANSFERASE"/>
    <property type="match status" value="1"/>
</dbReference>
<proteinExistence type="predicted"/>
<evidence type="ECO:0000313" key="4">
    <source>
        <dbReference type="Proteomes" id="UP000003692"/>
    </source>
</evidence>
<dbReference type="InterPro" id="IPR017932">
    <property type="entry name" value="GATase_2_dom"/>
</dbReference>
<reference evidence="3 4" key="1">
    <citation type="submission" date="2010-02" db="EMBL/GenBank/DDBJ databases">
        <authorList>
            <person name="Weinstock G."/>
            <person name="Sodergren E."/>
            <person name="Clifton S."/>
            <person name="Fulton L."/>
            <person name="Fulton B."/>
            <person name="Courtney L."/>
            <person name="Fronick C."/>
            <person name="Harrison M."/>
            <person name="Strong C."/>
            <person name="Farmer C."/>
            <person name="Delahaunty K."/>
            <person name="Markovic C."/>
            <person name="Hall O."/>
            <person name="Minx P."/>
            <person name="Tomlinson C."/>
            <person name="Mitreva M."/>
            <person name="Nelson J."/>
            <person name="Hou S."/>
            <person name="Wollam A."/>
            <person name="Pepin K.H."/>
            <person name="Johnson M."/>
            <person name="Bhonagiri V."/>
            <person name="Zhang X."/>
            <person name="Suruliraj S."/>
            <person name="Warren W."/>
            <person name="Chinwalla A."/>
            <person name="Mardis E.R."/>
            <person name="Wilson R.K."/>
        </authorList>
    </citation>
    <scope>NUCLEOTIDE SEQUENCE [LARGE SCALE GENOMIC DNA]</scope>
    <source>
        <strain evidence="3 4">ATCC 23685</strain>
    </source>
</reference>
<dbReference type="InterPro" id="IPR026869">
    <property type="entry name" value="EgtC-like"/>
</dbReference>
<dbReference type="GO" id="GO:0016740">
    <property type="term" value="F:transferase activity"/>
    <property type="evidence" value="ECO:0007669"/>
    <property type="project" value="UniProtKB-KW"/>
</dbReference>
<accession>D4F2L0</accession>
<comment type="caution">
    <text evidence="3">The sequence shown here is derived from an EMBL/GenBank/DDBJ whole genome shotgun (WGS) entry which is preliminary data.</text>
</comment>
<organism evidence="3 4">
    <name type="scientific">Edwardsiella tarda ATCC 23685</name>
    <dbReference type="NCBI Taxonomy" id="500638"/>
    <lineage>
        <taxon>Bacteria</taxon>
        <taxon>Pseudomonadati</taxon>
        <taxon>Pseudomonadota</taxon>
        <taxon>Gammaproteobacteria</taxon>
        <taxon>Enterobacterales</taxon>
        <taxon>Hafniaceae</taxon>
        <taxon>Edwardsiella</taxon>
    </lineage>
</organism>
<dbReference type="Proteomes" id="UP000003692">
    <property type="component" value="Unassembled WGS sequence"/>
</dbReference>
<dbReference type="HOGENOM" id="CLU_059273_0_0_6"/>
<dbReference type="EMBL" id="ADGK01000039">
    <property type="protein sequence ID" value="EFE23995.1"/>
    <property type="molecule type" value="Genomic_DNA"/>
</dbReference>
<dbReference type="Pfam" id="PF13230">
    <property type="entry name" value="GATase_4"/>
    <property type="match status" value="1"/>
</dbReference>
<dbReference type="InterPro" id="IPR029055">
    <property type="entry name" value="Ntn_hydrolases_N"/>
</dbReference>
<dbReference type="Gene3D" id="3.60.20.10">
    <property type="entry name" value="Glutamine Phosphoribosylpyrophosphate, subunit 1, domain 1"/>
    <property type="match status" value="1"/>
</dbReference>
<name>D4F2L0_EDWTA</name>
<feature type="domain" description="Glutamine amidotransferase type-2" evidence="2">
    <location>
        <begin position="19"/>
        <end position="272"/>
    </location>
</feature>
<evidence type="ECO:0000256" key="1">
    <source>
        <dbReference type="ARBA" id="ARBA00022962"/>
    </source>
</evidence>
<evidence type="ECO:0000313" key="3">
    <source>
        <dbReference type="EMBL" id="EFE23995.1"/>
    </source>
</evidence>